<name>A0A9N8ZQ48_9GLOM</name>
<evidence type="ECO:0000313" key="1">
    <source>
        <dbReference type="EMBL" id="CAG8503476.1"/>
    </source>
</evidence>
<protein>
    <submittedName>
        <fullName evidence="1">11495_t:CDS:1</fullName>
    </submittedName>
</protein>
<evidence type="ECO:0000313" key="2">
    <source>
        <dbReference type="Proteomes" id="UP000789831"/>
    </source>
</evidence>
<dbReference type="EMBL" id="CAJVPL010000496">
    <property type="protein sequence ID" value="CAG8503476.1"/>
    <property type="molecule type" value="Genomic_DNA"/>
</dbReference>
<keyword evidence="2" id="KW-1185">Reference proteome</keyword>
<proteinExistence type="predicted"/>
<dbReference type="OrthoDB" id="10363879at2759"/>
<dbReference type="AlphaFoldDB" id="A0A9N8ZQ48"/>
<accession>A0A9N8ZQ48</accession>
<reference evidence="1" key="1">
    <citation type="submission" date="2021-06" db="EMBL/GenBank/DDBJ databases">
        <authorList>
            <person name="Kallberg Y."/>
            <person name="Tangrot J."/>
            <person name="Rosling A."/>
        </authorList>
    </citation>
    <scope>NUCLEOTIDE SEQUENCE</scope>
    <source>
        <strain evidence="1">MT106</strain>
    </source>
</reference>
<sequence>MIAIETTTQIQENIVVGTIAWASGQQKENRQQRIKKSFSDESLNQVVENFSQQKYPSANSNFLPESLNKNNVHGPSIIVTDTETNKQPLLAPFLFEYDFLSGTRKSRSNSEVSNCNKAECLKNAQDYDQDESVINIYLENHEHLEQDWNSRTVLDTCLNSDEEELYIPKQALELSQSLPRFPFLVDQFPSSQTKNENSFENNQITQQEQLQKTSSIEDLSLNFSYFLLNHAPKDTNANDSYGNDLSSMICGTNIEWGFSSMISSSIAFNDVHQPSFRDGREFQLGRTSVW</sequence>
<comment type="caution">
    <text evidence="1">The sequence shown here is derived from an EMBL/GenBank/DDBJ whole genome shotgun (WGS) entry which is preliminary data.</text>
</comment>
<dbReference type="Proteomes" id="UP000789831">
    <property type="component" value="Unassembled WGS sequence"/>
</dbReference>
<gene>
    <name evidence="1" type="ORF">AGERDE_LOCUS4366</name>
</gene>
<organism evidence="1 2">
    <name type="scientific">Ambispora gerdemannii</name>
    <dbReference type="NCBI Taxonomy" id="144530"/>
    <lineage>
        <taxon>Eukaryota</taxon>
        <taxon>Fungi</taxon>
        <taxon>Fungi incertae sedis</taxon>
        <taxon>Mucoromycota</taxon>
        <taxon>Glomeromycotina</taxon>
        <taxon>Glomeromycetes</taxon>
        <taxon>Archaeosporales</taxon>
        <taxon>Ambisporaceae</taxon>
        <taxon>Ambispora</taxon>
    </lineage>
</organism>